<keyword evidence="1" id="KW-0812">Transmembrane</keyword>
<proteinExistence type="predicted"/>
<keyword evidence="1" id="KW-1133">Transmembrane helix</keyword>
<dbReference type="Proteomes" id="UP000242381">
    <property type="component" value="Unassembled WGS sequence"/>
</dbReference>
<reference evidence="2 3" key="1">
    <citation type="journal article" date="2016" name="Proc. Natl. Acad. Sci. U.S.A.">
        <title>Lipid metabolic changes in an early divergent fungus govern the establishment of a mutualistic symbiosis with endobacteria.</title>
        <authorList>
            <person name="Lastovetsky O.A."/>
            <person name="Gaspar M.L."/>
            <person name="Mondo S.J."/>
            <person name="LaButti K.M."/>
            <person name="Sandor L."/>
            <person name="Grigoriev I.V."/>
            <person name="Henry S.A."/>
            <person name="Pawlowska T.E."/>
        </authorList>
    </citation>
    <scope>NUCLEOTIDE SEQUENCE [LARGE SCALE GENOMIC DNA]</scope>
    <source>
        <strain evidence="2 3">ATCC 11559</strain>
    </source>
</reference>
<evidence type="ECO:0000313" key="3">
    <source>
        <dbReference type="Proteomes" id="UP000242381"/>
    </source>
</evidence>
<evidence type="ECO:0000256" key="1">
    <source>
        <dbReference type="SAM" id="Phobius"/>
    </source>
</evidence>
<protein>
    <submittedName>
        <fullName evidence="2">Uncharacterized protein</fullName>
    </submittedName>
</protein>
<dbReference type="EMBL" id="KV921263">
    <property type="protein sequence ID" value="ORE22862.1"/>
    <property type="molecule type" value="Genomic_DNA"/>
</dbReference>
<evidence type="ECO:0000313" key="2">
    <source>
        <dbReference type="EMBL" id="ORE22862.1"/>
    </source>
</evidence>
<feature type="transmembrane region" description="Helical" evidence="1">
    <location>
        <begin position="24"/>
        <end position="45"/>
    </location>
</feature>
<name>A0A1X0SF02_RHIZD</name>
<sequence>MSNEVYKFAHNDQNRLRIKGYTTFIHQHFYACSFFISFFFSFVVFPTSKNSRQDFHASQVYDPGGSRIRFFK</sequence>
<dbReference type="AlphaFoldDB" id="A0A1X0SF02"/>
<organism evidence="2 3">
    <name type="scientific">Rhizopus microsporus</name>
    <dbReference type="NCBI Taxonomy" id="58291"/>
    <lineage>
        <taxon>Eukaryota</taxon>
        <taxon>Fungi</taxon>
        <taxon>Fungi incertae sedis</taxon>
        <taxon>Mucoromycota</taxon>
        <taxon>Mucoromycotina</taxon>
        <taxon>Mucoromycetes</taxon>
        <taxon>Mucorales</taxon>
        <taxon>Mucorineae</taxon>
        <taxon>Rhizopodaceae</taxon>
        <taxon>Rhizopus</taxon>
    </lineage>
</organism>
<keyword evidence="1" id="KW-0472">Membrane</keyword>
<accession>A0A1X0SF02</accession>
<gene>
    <name evidence="2" type="ORF">BCV71DRAFT_224336</name>
</gene>